<name>A0ABV7S458_9ACTN</name>
<dbReference type="Proteomes" id="UP001595701">
    <property type="component" value="Unassembled WGS sequence"/>
</dbReference>
<accession>A0ABV7S458</accession>
<feature type="transmembrane region" description="Helical" evidence="1">
    <location>
        <begin position="145"/>
        <end position="167"/>
    </location>
</feature>
<organism evidence="2 3">
    <name type="scientific">Streptomyces yaanensis</name>
    <dbReference type="NCBI Taxonomy" id="1142239"/>
    <lineage>
        <taxon>Bacteria</taxon>
        <taxon>Bacillati</taxon>
        <taxon>Actinomycetota</taxon>
        <taxon>Actinomycetes</taxon>
        <taxon>Kitasatosporales</taxon>
        <taxon>Streptomycetaceae</taxon>
        <taxon>Streptomyces</taxon>
    </lineage>
</organism>
<evidence type="ECO:0000256" key="1">
    <source>
        <dbReference type="SAM" id="Phobius"/>
    </source>
</evidence>
<dbReference type="InterPro" id="IPR039708">
    <property type="entry name" value="MT1774/Rv1733c-like"/>
</dbReference>
<keyword evidence="1" id="KW-1133">Transmembrane helix</keyword>
<evidence type="ECO:0000313" key="2">
    <source>
        <dbReference type="EMBL" id="MFC3571880.1"/>
    </source>
</evidence>
<sequence length="195" mass="21516">MRWLPSMTAFRGPRVWLWRWRRNPLRRRSDALEAWIVLAVWAVTVAGGVLAGLAATHSVERGLARERAEWRPVVALLAEDAAATASGAERVWVKVRWTGTDGSSHAGQARVAAGSRTGTAVTVWTDREGLLVTQPVTESQAQVRAAMVGVLVGVGVAAVPFVGGRIVRERLERRRMAQWDEAWERFGPMWGRKTG</sequence>
<comment type="caution">
    <text evidence="2">The sequence shown here is derived from an EMBL/GenBank/DDBJ whole genome shotgun (WGS) entry which is preliminary data.</text>
</comment>
<evidence type="ECO:0008006" key="4">
    <source>
        <dbReference type="Google" id="ProtNLM"/>
    </source>
</evidence>
<dbReference type="EMBL" id="JBHRWR010000002">
    <property type="protein sequence ID" value="MFC3571880.1"/>
    <property type="molecule type" value="Genomic_DNA"/>
</dbReference>
<dbReference type="RefSeq" id="WP_310771333.1">
    <property type="nucleotide sequence ID" value="NZ_JBHRWR010000002.1"/>
</dbReference>
<keyword evidence="1" id="KW-0812">Transmembrane</keyword>
<proteinExistence type="predicted"/>
<gene>
    <name evidence="2" type="ORF">ACFOZ0_00935</name>
</gene>
<reference evidence="3" key="1">
    <citation type="journal article" date="2019" name="Int. J. Syst. Evol. Microbiol.">
        <title>The Global Catalogue of Microorganisms (GCM) 10K type strain sequencing project: providing services to taxonomists for standard genome sequencing and annotation.</title>
        <authorList>
            <consortium name="The Broad Institute Genomics Platform"/>
            <consortium name="The Broad Institute Genome Sequencing Center for Infectious Disease"/>
            <person name="Wu L."/>
            <person name="Ma J."/>
        </authorList>
    </citation>
    <scope>NUCLEOTIDE SEQUENCE [LARGE SCALE GENOMIC DNA]</scope>
    <source>
        <strain evidence="3">CGMCC 4.7035</strain>
    </source>
</reference>
<feature type="transmembrane region" description="Helical" evidence="1">
    <location>
        <begin position="31"/>
        <end position="55"/>
    </location>
</feature>
<dbReference type="PANTHER" id="PTHR42305:SF1">
    <property type="entry name" value="MEMBRANE PROTEIN RV1733C-RELATED"/>
    <property type="match status" value="1"/>
</dbReference>
<dbReference type="PANTHER" id="PTHR42305">
    <property type="entry name" value="MEMBRANE PROTEIN RV1733C-RELATED"/>
    <property type="match status" value="1"/>
</dbReference>
<keyword evidence="3" id="KW-1185">Reference proteome</keyword>
<keyword evidence="1" id="KW-0472">Membrane</keyword>
<protein>
    <recommendedName>
        <fullName evidence="4">Integral membrane protein</fullName>
    </recommendedName>
</protein>
<evidence type="ECO:0000313" key="3">
    <source>
        <dbReference type="Proteomes" id="UP001595701"/>
    </source>
</evidence>